<name>A0A8J6B9U6_ELECQ</name>
<dbReference type="EMBL" id="WNTK01002661">
    <property type="protein sequence ID" value="KAG9465809.1"/>
    <property type="molecule type" value="Genomic_DNA"/>
</dbReference>
<reference evidence="1" key="1">
    <citation type="thesis" date="2020" institute="ProQuest LLC" country="789 East Eisenhower Parkway, Ann Arbor, MI, USA">
        <title>Comparative Genomics and Chromosome Evolution.</title>
        <authorList>
            <person name="Mudd A.B."/>
        </authorList>
    </citation>
    <scope>NUCLEOTIDE SEQUENCE</scope>
    <source>
        <strain evidence="1">HN-11 Male</strain>
        <tissue evidence="1">Kidney and liver</tissue>
    </source>
</reference>
<gene>
    <name evidence="1" type="ORF">GDO78_017695</name>
</gene>
<organism evidence="1 2">
    <name type="scientific">Eleutherodactylus coqui</name>
    <name type="common">Puerto Rican coqui</name>
    <dbReference type="NCBI Taxonomy" id="57060"/>
    <lineage>
        <taxon>Eukaryota</taxon>
        <taxon>Metazoa</taxon>
        <taxon>Chordata</taxon>
        <taxon>Craniata</taxon>
        <taxon>Vertebrata</taxon>
        <taxon>Euteleostomi</taxon>
        <taxon>Amphibia</taxon>
        <taxon>Batrachia</taxon>
        <taxon>Anura</taxon>
        <taxon>Neobatrachia</taxon>
        <taxon>Hyloidea</taxon>
        <taxon>Eleutherodactylidae</taxon>
        <taxon>Eleutherodactylinae</taxon>
        <taxon>Eleutherodactylus</taxon>
        <taxon>Eleutherodactylus</taxon>
    </lineage>
</organism>
<dbReference type="AlphaFoldDB" id="A0A8J6B9U6"/>
<comment type="caution">
    <text evidence="1">The sequence shown here is derived from an EMBL/GenBank/DDBJ whole genome shotgun (WGS) entry which is preliminary data.</text>
</comment>
<proteinExistence type="predicted"/>
<accession>A0A8J6B9U6</accession>
<dbReference type="Proteomes" id="UP000770717">
    <property type="component" value="Unassembled WGS sequence"/>
</dbReference>
<protein>
    <submittedName>
        <fullName evidence="1">Uncharacterized protein</fullName>
    </submittedName>
</protein>
<keyword evidence="2" id="KW-1185">Reference proteome</keyword>
<evidence type="ECO:0000313" key="2">
    <source>
        <dbReference type="Proteomes" id="UP000770717"/>
    </source>
</evidence>
<sequence length="78" mass="8640">MVEAPDCRRPVHPRLFYWKPCCCDGCSIWWKLRTVGGRFTPDSSTGSHAVVMDAVYGRSSGLPAADSPRTLLLEAMLL</sequence>
<evidence type="ECO:0000313" key="1">
    <source>
        <dbReference type="EMBL" id="KAG9465809.1"/>
    </source>
</evidence>